<name>A0AAD3PA66_NEPGR</name>
<comment type="caution">
    <text evidence="1">The sequence shown here is derived from an EMBL/GenBank/DDBJ whole genome shotgun (WGS) entry which is preliminary data.</text>
</comment>
<sequence>MAVAFAWSKRVFVEPSASGQVGSDSTYILKPVPFPTVVVWVWSQCLQCGLACCIVSRYCKKPKSALPLADQSADLGCLLMPTDPTGQLVQKRLVAMSSGWTLVNLPPAKNLQCSKLPAELWVLLLGLH</sequence>
<organism evidence="1 2">
    <name type="scientific">Nepenthes gracilis</name>
    <name type="common">Slender pitcher plant</name>
    <dbReference type="NCBI Taxonomy" id="150966"/>
    <lineage>
        <taxon>Eukaryota</taxon>
        <taxon>Viridiplantae</taxon>
        <taxon>Streptophyta</taxon>
        <taxon>Embryophyta</taxon>
        <taxon>Tracheophyta</taxon>
        <taxon>Spermatophyta</taxon>
        <taxon>Magnoliopsida</taxon>
        <taxon>eudicotyledons</taxon>
        <taxon>Gunneridae</taxon>
        <taxon>Pentapetalae</taxon>
        <taxon>Caryophyllales</taxon>
        <taxon>Nepenthaceae</taxon>
        <taxon>Nepenthes</taxon>
    </lineage>
</organism>
<reference evidence="1" key="1">
    <citation type="submission" date="2023-05" db="EMBL/GenBank/DDBJ databases">
        <title>Nepenthes gracilis genome sequencing.</title>
        <authorList>
            <person name="Fukushima K."/>
        </authorList>
    </citation>
    <scope>NUCLEOTIDE SEQUENCE</scope>
    <source>
        <strain evidence="1">SING2019-196</strain>
    </source>
</reference>
<dbReference type="Proteomes" id="UP001279734">
    <property type="component" value="Unassembled WGS sequence"/>
</dbReference>
<proteinExistence type="predicted"/>
<dbReference type="EMBL" id="BSYO01000002">
    <property type="protein sequence ID" value="GMH01074.1"/>
    <property type="molecule type" value="Genomic_DNA"/>
</dbReference>
<dbReference type="AlphaFoldDB" id="A0AAD3PA66"/>
<evidence type="ECO:0000313" key="1">
    <source>
        <dbReference type="EMBL" id="GMH01074.1"/>
    </source>
</evidence>
<accession>A0AAD3PA66</accession>
<keyword evidence="2" id="KW-1185">Reference proteome</keyword>
<gene>
    <name evidence="1" type="ORF">Nepgr_002913</name>
</gene>
<protein>
    <submittedName>
        <fullName evidence="1">Uncharacterized protein</fullName>
    </submittedName>
</protein>
<evidence type="ECO:0000313" key="2">
    <source>
        <dbReference type="Proteomes" id="UP001279734"/>
    </source>
</evidence>